<gene>
    <name evidence="1" type="ORF">TrLO_g10683</name>
</gene>
<sequence length="113" mass="12389">MSQSSPKNSALIFIKPQSSTPSTITYLRTTLEKNSLQIKSSGTITGTEIDSKKSIDQHYYAIASKATILSPSQLPVPSEKFSKFFNESWSTVLSSSRAYNALQACKFLNITSS</sequence>
<organism evidence="1 2">
    <name type="scientific">Triparma laevis f. longispina</name>
    <dbReference type="NCBI Taxonomy" id="1714387"/>
    <lineage>
        <taxon>Eukaryota</taxon>
        <taxon>Sar</taxon>
        <taxon>Stramenopiles</taxon>
        <taxon>Ochrophyta</taxon>
        <taxon>Bolidophyceae</taxon>
        <taxon>Parmales</taxon>
        <taxon>Triparmaceae</taxon>
        <taxon>Triparma</taxon>
    </lineage>
</organism>
<dbReference type="Proteomes" id="UP001165122">
    <property type="component" value="Unassembled WGS sequence"/>
</dbReference>
<evidence type="ECO:0000313" key="2">
    <source>
        <dbReference type="Proteomes" id="UP001165122"/>
    </source>
</evidence>
<evidence type="ECO:0000313" key="1">
    <source>
        <dbReference type="EMBL" id="GMI11036.1"/>
    </source>
</evidence>
<name>A0A9W7FF97_9STRA</name>
<dbReference type="OrthoDB" id="2162449at2759"/>
<dbReference type="AlphaFoldDB" id="A0A9W7FF97"/>
<keyword evidence="2" id="KW-1185">Reference proteome</keyword>
<accession>A0A9W7FF97</accession>
<protein>
    <submittedName>
        <fullName evidence="1">Uncharacterized protein</fullName>
    </submittedName>
</protein>
<proteinExistence type="predicted"/>
<dbReference type="EMBL" id="BRXW01000157">
    <property type="protein sequence ID" value="GMI11036.1"/>
    <property type="molecule type" value="Genomic_DNA"/>
</dbReference>
<comment type="caution">
    <text evidence="1">The sequence shown here is derived from an EMBL/GenBank/DDBJ whole genome shotgun (WGS) entry which is preliminary data.</text>
</comment>
<reference evidence="2" key="1">
    <citation type="journal article" date="2023" name="Commun. Biol.">
        <title>Genome analysis of Parmales, the sister group of diatoms, reveals the evolutionary specialization of diatoms from phago-mixotrophs to photoautotrophs.</title>
        <authorList>
            <person name="Ban H."/>
            <person name="Sato S."/>
            <person name="Yoshikawa S."/>
            <person name="Yamada K."/>
            <person name="Nakamura Y."/>
            <person name="Ichinomiya M."/>
            <person name="Sato N."/>
            <person name="Blanc-Mathieu R."/>
            <person name="Endo H."/>
            <person name="Kuwata A."/>
            <person name="Ogata H."/>
        </authorList>
    </citation>
    <scope>NUCLEOTIDE SEQUENCE [LARGE SCALE GENOMIC DNA]</scope>
    <source>
        <strain evidence="2">NIES 3700</strain>
    </source>
</reference>